<sequence length="119" mass="13187">MPSHTHGVLHCGHGIPSVTHTSFPWRKHVGQRTPGSVWTRHMLAHAFPGHLFSVPCISPRSSADEDQTYPVHLESSDSARWEDGAVDRSTWLDLVFTNGCIGDIGNETNMEEKATPLFL</sequence>
<organism evidence="1 2">
    <name type="scientific">Remersonia thermophila</name>
    <dbReference type="NCBI Taxonomy" id="72144"/>
    <lineage>
        <taxon>Eukaryota</taxon>
        <taxon>Fungi</taxon>
        <taxon>Dikarya</taxon>
        <taxon>Ascomycota</taxon>
        <taxon>Pezizomycotina</taxon>
        <taxon>Sordariomycetes</taxon>
        <taxon>Sordariomycetidae</taxon>
        <taxon>Sordariales</taxon>
        <taxon>Sordariales incertae sedis</taxon>
        <taxon>Remersonia</taxon>
    </lineage>
</organism>
<comment type="caution">
    <text evidence="1">The sequence shown here is derived from an EMBL/GenBank/DDBJ whole genome shotgun (WGS) entry which is preliminary data.</text>
</comment>
<proteinExistence type="predicted"/>
<accession>A0ABR4DGQ8</accession>
<keyword evidence="2" id="KW-1185">Reference proteome</keyword>
<evidence type="ECO:0000313" key="1">
    <source>
        <dbReference type="EMBL" id="KAL2269536.1"/>
    </source>
</evidence>
<evidence type="ECO:0000313" key="2">
    <source>
        <dbReference type="Proteomes" id="UP001600064"/>
    </source>
</evidence>
<dbReference type="RefSeq" id="XP_070868260.1">
    <property type="nucleotide sequence ID" value="XM_071007911.1"/>
</dbReference>
<protein>
    <submittedName>
        <fullName evidence="1">Uncharacterized protein</fullName>
    </submittedName>
</protein>
<dbReference type="GeneID" id="98122555"/>
<name>A0ABR4DGQ8_9PEZI</name>
<reference evidence="1 2" key="1">
    <citation type="journal article" date="2024" name="Commun. Biol.">
        <title>Comparative genomic analysis of thermophilic fungi reveals convergent evolutionary adaptations and gene losses.</title>
        <authorList>
            <person name="Steindorff A.S."/>
            <person name="Aguilar-Pontes M.V."/>
            <person name="Robinson A.J."/>
            <person name="Andreopoulos B."/>
            <person name="LaButti K."/>
            <person name="Kuo A."/>
            <person name="Mondo S."/>
            <person name="Riley R."/>
            <person name="Otillar R."/>
            <person name="Haridas S."/>
            <person name="Lipzen A."/>
            <person name="Grimwood J."/>
            <person name="Schmutz J."/>
            <person name="Clum A."/>
            <person name="Reid I.D."/>
            <person name="Moisan M.C."/>
            <person name="Butler G."/>
            <person name="Nguyen T.T.M."/>
            <person name="Dewar K."/>
            <person name="Conant G."/>
            <person name="Drula E."/>
            <person name="Henrissat B."/>
            <person name="Hansel C."/>
            <person name="Singer S."/>
            <person name="Hutchinson M.I."/>
            <person name="de Vries R.P."/>
            <person name="Natvig D.O."/>
            <person name="Powell A.J."/>
            <person name="Tsang A."/>
            <person name="Grigoriev I.V."/>
        </authorList>
    </citation>
    <scope>NUCLEOTIDE SEQUENCE [LARGE SCALE GENOMIC DNA]</scope>
    <source>
        <strain evidence="1 2">ATCC 22073</strain>
    </source>
</reference>
<dbReference type="EMBL" id="JAZGUE010000002">
    <property type="protein sequence ID" value="KAL2269536.1"/>
    <property type="molecule type" value="Genomic_DNA"/>
</dbReference>
<gene>
    <name evidence="1" type="ORF">VTJ83DRAFT_1720</name>
</gene>
<dbReference type="Proteomes" id="UP001600064">
    <property type="component" value="Unassembled WGS sequence"/>
</dbReference>